<dbReference type="EMBL" id="MN738865">
    <property type="protein sequence ID" value="QHT28861.1"/>
    <property type="molecule type" value="Genomic_DNA"/>
</dbReference>
<feature type="transmembrane region" description="Helical" evidence="1">
    <location>
        <begin position="108"/>
        <end position="127"/>
    </location>
</feature>
<feature type="transmembrane region" description="Helical" evidence="1">
    <location>
        <begin position="273"/>
        <end position="289"/>
    </location>
</feature>
<keyword evidence="1" id="KW-1133">Transmembrane helix</keyword>
<organism evidence="2">
    <name type="scientific">viral metagenome</name>
    <dbReference type="NCBI Taxonomy" id="1070528"/>
    <lineage>
        <taxon>unclassified sequences</taxon>
        <taxon>metagenomes</taxon>
        <taxon>organismal metagenomes</taxon>
    </lineage>
</organism>
<evidence type="ECO:0000256" key="1">
    <source>
        <dbReference type="SAM" id="Phobius"/>
    </source>
</evidence>
<feature type="transmembrane region" description="Helical" evidence="1">
    <location>
        <begin position="309"/>
        <end position="326"/>
    </location>
</feature>
<protein>
    <recommendedName>
        <fullName evidence="3">Post-GPI attachment to proteins factor 3</fullName>
    </recommendedName>
</protein>
<evidence type="ECO:0000313" key="2">
    <source>
        <dbReference type="EMBL" id="QHT28861.1"/>
    </source>
</evidence>
<proteinExistence type="predicted"/>
<dbReference type="AlphaFoldDB" id="A0A6C0EJL4"/>
<accession>A0A6C0EJL4</accession>
<feature type="transmembrane region" description="Helical" evidence="1">
    <location>
        <begin position="243"/>
        <end position="261"/>
    </location>
</feature>
<evidence type="ECO:0008006" key="3">
    <source>
        <dbReference type="Google" id="ProtNLM"/>
    </source>
</evidence>
<name>A0A6C0EJL4_9ZZZZ</name>
<keyword evidence="1" id="KW-0812">Transmembrane</keyword>
<feature type="transmembrane region" description="Helical" evidence="1">
    <location>
        <begin position="80"/>
        <end position="96"/>
    </location>
</feature>
<feature type="transmembrane region" description="Helical" evidence="1">
    <location>
        <begin position="180"/>
        <end position="202"/>
    </location>
</feature>
<keyword evidence="1" id="KW-0472">Membrane</keyword>
<reference evidence="2" key="1">
    <citation type="journal article" date="2020" name="Nature">
        <title>Giant virus diversity and host interactions through global metagenomics.</title>
        <authorList>
            <person name="Schulz F."/>
            <person name="Roux S."/>
            <person name="Paez-Espino D."/>
            <person name="Jungbluth S."/>
            <person name="Walsh D.A."/>
            <person name="Denef V.J."/>
            <person name="McMahon K.D."/>
            <person name="Konstantinidis K.T."/>
            <person name="Eloe-Fadrosh E.A."/>
            <person name="Kyrpides N.C."/>
            <person name="Woyke T."/>
        </authorList>
    </citation>
    <scope>NUCLEOTIDE SEQUENCE</scope>
    <source>
        <strain evidence="2">GVMAG-M-3300001351-8</strain>
    </source>
</reference>
<sequence>MFTNINLWMAVGNIADYLMYYFRSEQWNINESSGFIENNPILNDIIKEPINSISNLSYYLLCIVPTHLSKKYTLLHQTQLIAVNTMMYGSIFMHASNKHYGGFLDVLGMVYVFIFFIVKDLIIFGCIKNPNGRFMKLLPLSMLLIRISARKISGGQNSLGNLKLFRLMVGLKITNELKKYLNGFNFDVVNLFWSLFSVSIALKGQGNIYDFFWKNTNDLLLSNGLPNGISNGISNGLSNEISLYNKVINAPWVVIAIYGLCIRNYSPQTQKNRYKFITGIIFIGVGLMFQESEFFSFRNKPDSLLQLHGIWHILSSIGLYYMNCYMTDNLPL</sequence>